<evidence type="ECO:0000313" key="2">
    <source>
        <dbReference type="EMBL" id="KAG5162595.1"/>
    </source>
</evidence>
<comment type="caution">
    <text evidence="2">The sequence shown here is derived from an EMBL/GenBank/DDBJ whole genome shotgun (WGS) entry which is preliminary data.</text>
</comment>
<feature type="region of interest" description="Disordered" evidence="1">
    <location>
        <begin position="127"/>
        <end position="153"/>
    </location>
</feature>
<sequence>MAARASFQLPPPPPPPPPPPNPPQRASKSPQLSNGITRVNGRRQMDEQGVQFGLAIDRDGLRLNVAVDGRNGHAKIGVNVDTDNKVEIVVSVEEPATGRVDTEPVVSTHGEIREREEQVVAVENRIEDSGTVEDSDVEMRDGEGDDQDVEMME</sequence>
<protein>
    <submittedName>
        <fullName evidence="2">Uncharacterized protein</fullName>
    </submittedName>
</protein>
<organism evidence="2">
    <name type="scientific">Psilocybe cubensis</name>
    <name type="common">Psychedelic mushroom</name>
    <name type="synonym">Stropharia cubensis</name>
    <dbReference type="NCBI Taxonomy" id="181762"/>
    <lineage>
        <taxon>Eukaryota</taxon>
        <taxon>Fungi</taxon>
        <taxon>Dikarya</taxon>
        <taxon>Basidiomycota</taxon>
        <taxon>Agaricomycotina</taxon>
        <taxon>Agaricomycetes</taxon>
        <taxon>Agaricomycetidae</taxon>
        <taxon>Agaricales</taxon>
        <taxon>Agaricineae</taxon>
        <taxon>Strophariaceae</taxon>
        <taxon>Psilocybe</taxon>
    </lineage>
</organism>
<gene>
    <name evidence="2" type="ORF">JR316_012480</name>
</gene>
<dbReference type="AlphaFoldDB" id="A0A8H7XJE4"/>
<dbReference type="EMBL" id="JAFIQS010000018">
    <property type="protein sequence ID" value="KAG5162595.1"/>
    <property type="molecule type" value="Genomic_DNA"/>
</dbReference>
<name>A0A8H7XJE4_PSICU</name>
<feature type="region of interest" description="Disordered" evidence="1">
    <location>
        <begin position="1"/>
        <end position="45"/>
    </location>
</feature>
<proteinExistence type="predicted"/>
<dbReference type="SUPFAM" id="SSF101447">
    <property type="entry name" value="Formin homology 2 domain (FH2 domain)"/>
    <property type="match status" value="1"/>
</dbReference>
<accession>A0A8H7XJE4</accession>
<feature type="compositionally biased region" description="Polar residues" evidence="1">
    <location>
        <begin position="24"/>
        <end position="37"/>
    </location>
</feature>
<feature type="compositionally biased region" description="Acidic residues" evidence="1">
    <location>
        <begin position="143"/>
        <end position="153"/>
    </location>
</feature>
<feature type="compositionally biased region" description="Pro residues" evidence="1">
    <location>
        <begin position="9"/>
        <end position="23"/>
    </location>
</feature>
<evidence type="ECO:0000256" key="1">
    <source>
        <dbReference type="SAM" id="MobiDB-lite"/>
    </source>
</evidence>
<reference evidence="2" key="1">
    <citation type="submission" date="2021-02" db="EMBL/GenBank/DDBJ databases">
        <title>Psilocybe cubensis genome.</title>
        <authorList>
            <person name="Mckernan K.J."/>
            <person name="Crawford S."/>
            <person name="Trippe A."/>
            <person name="Kane L.T."/>
            <person name="Mclaughlin S."/>
        </authorList>
    </citation>
    <scope>NUCLEOTIDE SEQUENCE [LARGE SCALE GENOMIC DNA]</scope>
    <source>
        <strain evidence="2">MGC-MH-2018</strain>
    </source>
</reference>